<gene>
    <name evidence="10" type="ORF">APUU_10473A</name>
</gene>
<evidence type="ECO:0000256" key="7">
    <source>
        <dbReference type="PROSITE-ProRule" id="PRU00042"/>
    </source>
</evidence>
<dbReference type="SUPFAM" id="SSF53098">
    <property type="entry name" value="Ribonuclease H-like"/>
    <property type="match status" value="1"/>
</dbReference>
<dbReference type="GO" id="GO:0008270">
    <property type="term" value="F:zinc ion binding"/>
    <property type="evidence" value="ECO:0007669"/>
    <property type="project" value="UniProtKB-KW"/>
</dbReference>
<feature type="domain" description="C2H2-type" evidence="9">
    <location>
        <begin position="12"/>
        <end position="42"/>
    </location>
</feature>
<evidence type="ECO:0000256" key="2">
    <source>
        <dbReference type="ARBA" id="ARBA00022723"/>
    </source>
</evidence>
<dbReference type="KEGG" id="apuu:APUU_10473A"/>
<dbReference type="InterPro" id="IPR012337">
    <property type="entry name" value="RNaseH-like_sf"/>
</dbReference>
<organism evidence="10 11">
    <name type="scientific">Aspergillus puulaauensis</name>
    <dbReference type="NCBI Taxonomy" id="1220207"/>
    <lineage>
        <taxon>Eukaryota</taxon>
        <taxon>Fungi</taxon>
        <taxon>Dikarya</taxon>
        <taxon>Ascomycota</taxon>
        <taxon>Pezizomycotina</taxon>
        <taxon>Eurotiomycetes</taxon>
        <taxon>Eurotiomycetidae</taxon>
        <taxon>Eurotiales</taxon>
        <taxon>Aspergillaceae</taxon>
        <taxon>Aspergillus</taxon>
    </lineage>
</organism>
<evidence type="ECO:0000313" key="10">
    <source>
        <dbReference type="EMBL" id="BCS17645.1"/>
    </source>
</evidence>
<dbReference type="PANTHER" id="PTHR12801">
    <property type="entry name" value="RNA EXONUCLEASE REXO1 / RECO3 FAMILY MEMBER-RELATED"/>
    <property type="match status" value="1"/>
</dbReference>
<evidence type="ECO:0000256" key="5">
    <source>
        <dbReference type="ARBA" id="ARBA00022833"/>
    </source>
</evidence>
<dbReference type="Gene3D" id="3.30.420.10">
    <property type="entry name" value="Ribonuclease H-like superfamily/Ribonuclease H"/>
    <property type="match status" value="1"/>
</dbReference>
<keyword evidence="1" id="KW-0540">Nuclease</keyword>
<evidence type="ECO:0000256" key="8">
    <source>
        <dbReference type="SAM" id="MobiDB-lite"/>
    </source>
</evidence>
<feature type="compositionally biased region" description="Basic and acidic residues" evidence="8">
    <location>
        <begin position="30"/>
        <end position="39"/>
    </location>
</feature>
<dbReference type="InterPro" id="IPR047021">
    <property type="entry name" value="REXO1/3/4-like"/>
</dbReference>
<dbReference type="Gene3D" id="3.30.160.60">
    <property type="entry name" value="Classic Zinc Finger"/>
    <property type="match status" value="1"/>
</dbReference>
<dbReference type="InterPro" id="IPR036236">
    <property type="entry name" value="Znf_C2H2_sf"/>
</dbReference>
<feature type="compositionally biased region" description="Polar residues" evidence="8">
    <location>
        <begin position="40"/>
        <end position="51"/>
    </location>
</feature>
<dbReference type="GO" id="GO:0000027">
    <property type="term" value="P:ribosomal large subunit assembly"/>
    <property type="evidence" value="ECO:0007669"/>
    <property type="project" value="TreeGrafter"/>
</dbReference>
<reference evidence="10" key="1">
    <citation type="submission" date="2021-01" db="EMBL/GenBank/DDBJ databases">
        <authorList>
            <consortium name="Aspergillus puulaauensis MK2 genome sequencing consortium"/>
            <person name="Kazuki M."/>
            <person name="Futagami T."/>
        </authorList>
    </citation>
    <scope>NUCLEOTIDE SEQUENCE</scope>
    <source>
        <strain evidence="10">MK2</strain>
    </source>
</reference>
<dbReference type="GO" id="GO:0005634">
    <property type="term" value="C:nucleus"/>
    <property type="evidence" value="ECO:0007669"/>
    <property type="project" value="TreeGrafter"/>
</dbReference>
<proteinExistence type="predicted"/>
<dbReference type="Pfam" id="PF12171">
    <property type="entry name" value="zf-C2H2_jaz"/>
    <property type="match status" value="1"/>
</dbReference>
<evidence type="ECO:0000313" key="11">
    <source>
        <dbReference type="Proteomes" id="UP000654913"/>
    </source>
</evidence>
<dbReference type="SMART" id="SM00355">
    <property type="entry name" value="ZnF_C2H2"/>
    <property type="match status" value="2"/>
</dbReference>
<protein>
    <recommendedName>
        <fullName evidence="9">C2H2-type domain-containing protein</fullName>
    </recommendedName>
</protein>
<reference evidence="10" key="2">
    <citation type="submission" date="2021-02" db="EMBL/GenBank/DDBJ databases">
        <title>Aspergillus puulaauensis MK2 genome sequence.</title>
        <authorList>
            <person name="Futagami T."/>
            <person name="Mori K."/>
            <person name="Kadooka C."/>
            <person name="Tanaka T."/>
        </authorList>
    </citation>
    <scope>NUCLEOTIDE SEQUENCE</scope>
    <source>
        <strain evidence="10">MK2</strain>
    </source>
</reference>
<keyword evidence="11" id="KW-1185">Reference proteome</keyword>
<dbReference type="GO" id="GO:0004527">
    <property type="term" value="F:exonuclease activity"/>
    <property type="evidence" value="ECO:0007669"/>
    <property type="project" value="UniProtKB-KW"/>
</dbReference>
<accession>A0A7R7XAF7</accession>
<feature type="domain" description="C2H2-type" evidence="9">
    <location>
        <begin position="52"/>
        <end position="82"/>
    </location>
</feature>
<feature type="region of interest" description="Disordered" evidence="8">
    <location>
        <begin position="30"/>
        <end position="53"/>
    </location>
</feature>
<dbReference type="PANTHER" id="PTHR12801:SF114">
    <property type="entry name" value="EXONUCLEASE, PUTATIVE (AFU_ORTHOLOGUE AFUA_7G00870)-RELATED"/>
    <property type="match status" value="1"/>
</dbReference>
<dbReference type="PROSITE" id="PS50157">
    <property type="entry name" value="ZINC_FINGER_C2H2_2"/>
    <property type="match status" value="2"/>
</dbReference>
<dbReference type="InterPro" id="IPR022755">
    <property type="entry name" value="Znf_C2H2_jaz"/>
</dbReference>
<dbReference type="CDD" id="cd06137">
    <property type="entry name" value="DEDDh_RNase"/>
    <property type="match status" value="1"/>
</dbReference>
<evidence type="ECO:0000256" key="1">
    <source>
        <dbReference type="ARBA" id="ARBA00022722"/>
    </source>
</evidence>
<evidence type="ECO:0000259" key="9">
    <source>
        <dbReference type="PROSITE" id="PS50157"/>
    </source>
</evidence>
<dbReference type="EMBL" id="AP024443">
    <property type="protein sequence ID" value="BCS17645.1"/>
    <property type="molecule type" value="Genomic_DNA"/>
</dbReference>
<dbReference type="RefSeq" id="XP_041549839.1">
    <property type="nucleotide sequence ID" value="XM_041701185.1"/>
</dbReference>
<dbReference type="InterPro" id="IPR036397">
    <property type="entry name" value="RNaseH_sf"/>
</dbReference>
<dbReference type="SMART" id="SM00479">
    <property type="entry name" value="EXOIII"/>
    <property type="match status" value="1"/>
</dbReference>
<evidence type="ECO:0000256" key="6">
    <source>
        <dbReference type="ARBA" id="ARBA00022839"/>
    </source>
</evidence>
<evidence type="ECO:0000256" key="3">
    <source>
        <dbReference type="ARBA" id="ARBA00022771"/>
    </source>
</evidence>
<evidence type="ECO:0000256" key="4">
    <source>
        <dbReference type="ARBA" id="ARBA00022801"/>
    </source>
</evidence>
<dbReference type="GO" id="GO:0006364">
    <property type="term" value="P:rRNA processing"/>
    <property type="evidence" value="ECO:0007669"/>
    <property type="project" value="TreeGrafter"/>
</dbReference>
<keyword evidence="3 7" id="KW-0863">Zinc-finger</keyword>
<dbReference type="OrthoDB" id="16516at2759"/>
<dbReference type="Proteomes" id="UP000654913">
    <property type="component" value="Chromosome 1"/>
</dbReference>
<keyword evidence="5" id="KW-0862">Zinc</keyword>
<dbReference type="AlphaFoldDB" id="A0A7R7XAF7"/>
<name>A0A7R7XAF7_9EURO</name>
<keyword evidence="6" id="KW-0269">Exonuclease</keyword>
<keyword evidence="2" id="KW-0479">Metal-binding</keyword>
<dbReference type="InterPro" id="IPR013087">
    <property type="entry name" value="Znf_C2H2_type"/>
</dbReference>
<dbReference type="SUPFAM" id="SSF57667">
    <property type="entry name" value="beta-beta-alpha zinc fingers"/>
    <property type="match status" value="1"/>
</dbReference>
<keyword evidence="4" id="KW-0378">Hydrolase</keyword>
<sequence length="434" mass="48612">MSIGKESTDQGHFCQPCQRNFPHAQALRMHREMSKEHRGTNSSPSKSTNPESRCELCNKSFKSQNALDDHIRDSVSHKTTSNPAPLPKVWGNWSAIPFAERDSLLTTLRVECHSTESLSQQGFWTQIPSEKDLDMKKKCKNCGEMKKKLRSSTCRFHPAKKAFEKGIMQGRGTNAAARKAPCVKCNQIGNYGCIALTTHDFALADPKLAHMKPSPSPKSNRNARKAVVLDCEMVGVLGPNNGQVSEAIRVSAVDFLSGEILIDTYVEPAERIIAWRSQYSGVTPALFKDMKRRGRTVRGWRAARELAWKYIDQDTVLMGHALHNDLAVLGIVHGNVVDSAILTRDAVGCGCRRSWALRTLTSEFLGREIQTGSSGHDCLEDTFAAREVVLWCLRNEDRLEEWASCHREEWSIVDGLDELDLNKESNEVDTQDFL</sequence>
<dbReference type="InterPro" id="IPR013520">
    <property type="entry name" value="Ribonucl_H"/>
</dbReference>
<dbReference type="GO" id="GO:0003676">
    <property type="term" value="F:nucleic acid binding"/>
    <property type="evidence" value="ECO:0007669"/>
    <property type="project" value="InterPro"/>
</dbReference>
<dbReference type="Pfam" id="PF00929">
    <property type="entry name" value="RNase_T"/>
    <property type="match status" value="1"/>
</dbReference>
<dbReference type="GeneID" id="64967650"/>